<protein>
    <submittedName>
        <fullName evidence="2">Uncharacterized protein</fullName>
    </submittedName>
</protein>
<name>A0AAW0GFI3_9APHY</name>
<comment type="caution">
    <text evidence="2">The sequence shown here is derived from an EMBL/GenBank/DDBJ whole genome shotgun (WGS) entry which is preliminary data.</text>
</comment>
<evidence type="ECO:0000313" key="3">
    <source>
        <dbReference type="Proteomes" id="UP001385951"/>
    </source>
</evidence>
<keyword evidence="3" id="KW-1185">Reference proteome</keyword>
<proteinExistence type="predicted"/>
<accession>A0AAW0GFI3</accession>
<gene>
    <name evidence="2" type="ORF">QCA50_006569</name>
</gene>
<sequence length="148" mass="16090">MQARWSTTTELHMQLILQYIIPQYCSGDVDSSQHSHDGSDDTREDDDTTPDSYQLGRIGRLSTSSSDSTPEPSEDNNPSNANDDAYSLRTPSSIDSRDPSHNTDTIDVIALSENLVAASNFFSVFGLVGAQMGGLFHLATAPATRHAR</sequence>
<feature type="compositionally biased region" description="Basic and acidic residues" evidence="1">
    <location>
        <begin position="31"/>
        <end position="41"/>
    </location>
</feature>
<organism evidence="2 3">
    <name type="scientific">Cerrena zonata</name>
    <dbReference type="NCBI Taxonomy" id="2478898"/>
    <lineage>
        <taxon>Eukaryota</taxon>
        <taxon>Fungi</taxon>
        <taxon>Dikarya</taxon>
        <taxon>Basidiomycota</taxon>
        <taxon>Agaricomycotina</taxon>
        <taxon>Agaricomycetes</taxon>
        <taxon>Polyporales</taxon>
        <taxon>Cerrenaceae</taxon>
        <taxon>Cerrena</taxon>
    </lineage>
</organism>
<evidence type="ECO:0000313" key="2">
    <source>
        <dbReference type="EMBL" id="KAK7689930.1"/>
    </source>
</evidence>
<dbReference type="EMBL" id="JASBNA010000007">
    <property type="protein sequence ID" value="KAK7689930.1"/>
    <property type="molecule type" value="Genomic_DNA"/>
</dbReference>
<feature type="region of interest" description="Disordered" evidence="1">
    <location>
        <begin position="28"/>
        <end position="101"/>
    </location>
</feature>
<feature type="compositionally biased region" description="Low complexity" evidence="1">
    <location>
        <begin position="62"/>
        <end position="71"/>
    </location>
</feature>
<dbReference type="Proteomes" id="UP001385951">
    <property type="component" value="Unassembled WGS sequence"/>
</dbReference>
<dbReference type="AlphaFoldDB" id="A0AAW0GFI3"/>
<reference evidence="2 3" key="1">
    <citation type="submission" date="2022-09" db="EMBL/GenBank/DDBJ databases">
        <authorList>
            <person name="Palmer J.M."/>
        </authorList>
    </citation>
    <scope>NUCLEOTIDE SEQUENCE [LARGE SCALE GENOMIC DNA]</scope>
    <source>
        <strain evidence="2 3">DSM 7382</strain>
    </source>
</reference>
<evidence type="ECO:0000256" key="1">
    <source>
        <dbReference type="SAM" id="MobiDB-lite"/>
    </source>
</evidence>